<dbReference type="Gene3D" id="3.30.465.10">
    <property type="match status" value="1"/>
</dbReference>
<dbReference type="InterPro" id="IPR051914">
    <property type="entry name" value="FAD-linked_OxidoTrans_Type4"/>
</dbReference>
<reference evidence="2 3" key="1">
    <citation type="journal article" date="2011" name="ISME J.">
        <title>Community ecology of hot spring cyanobacterial mats: predominant populations and their functional potential.</title>
        <authorList>
            <person name="Klatt C.G."/>
            <person name="Wood J.M."/>
            <person name="Rusch D.B."/>
            <person name="Bateson M.M."/>
            <person name="Hamamura N."/>
            <person name="Heidelberg J.F."/>
            <person name="Grossman A.R."/>
            <person name="Bhaya D."/>
            <person name="Cohan F.M."/>
            <person name="Kuhl M."/>
            <person name="Bryant D.A."/>
            <person name="Ward D.M."/>
        </authorList>
    </citation>
    <scope>NUCLEOTIDE SEQUENCE [LARGE SCALE GENOMIC DNA]</scope>
    <source>
        <strain evidence="2">OS</strain>
    </source>
</reference>
<name>A0A395M0L9_9BACT</name>
<organism evidence="2 3">
    <name type="scientific">Candidatus Thermochlorobacter aerophilus</name>
    <dbReference type="NCBI Taxonomy" id="1868324"/>
    <lineage>
        <taxon>Bacteria</taxon>
        <taxon>Pseudomonadati</taxon>
        <taxon>Chlorobiota</taxon>
        <taxon>Chlorobiia</taxon>
        <taxon>Chlorobiales</taxon>
        <taxon>Candidatus Thermochlorobacteriaceae</taxon>
        <taxon>Candidatus Thermochlorobacter</taxon>
    </lineage>
</organism>
<dbReference type="EMBL" id="PHFL01000040">
    <property type="protein sequence ID" value="RFM24333.1"/>
    <property type="molecule type" value="Genomic_DNA"/>
</dbReference>
<dbReference type="PROSITE" id="PS51387">
    <property type="entry name" value="FAD_PCMH"/>
    <property type="match status" value="1"/>
</dbReference>
<dbReference type="PANTHER" id="PTHR42934">
    <property type="entry name" value="GLYCOLATE OXIDASE SUBUNIT GLCD"/>
    <property type="match status" value="1"/>
</dbReference>
<dbReference type="SUPFAM" id="SSF56176">
    <property type="entry name" value="FAD-binding/transporter-associated domain-like"/>
    <property type="match status" value="1"/>
</dbReference>
<evidence type="ECO:0000259" key="1">
    <source>
        <dbReference type="PROSITE" id="PS51387"/>
    </source>
</evidence>
<comment type="caution">
    <text evidence="2">The sequence shown here is derived from an EMBL/GenBank/DDBJ whole genome shotgun (WGS) entry which is preliminary data.</text>
</comment>
<proteinExistence type="predicted"/>
<dbReference type="InterPro" id="IPR036318">
    <property type="entry name" value="FAD-bd_PCMH-like_sf"/>
</dbReference>
<accession>A0A395M0L9</accession>
<dbReference type="Pfam" id="PF01565">
    <property type="entry name" value="FAD_binding_4"/>
    <property type="match status" value="1"/>
</dbReference>
<gene>
    <name evidence="2" type="ORF">D0433_06310</name>
</gene>
<dbReference type="InterPro" id="IPR016166">
    <property type="entry name" value="FAD-bd_PCMH"/>
</dbReference>
<feature type="non-terminal residue" evidence="2">
    <location>
        <position position="127"/>
    </location>
</feature>
<feature type="domain" description="FAD-binding PCMH-type" evidence="1">
    <location>
        <begin position="23"/>
        <end position="127"/>
    </location>
</feature>
<dbReference type="Proteomes" id="UP000266389">
    <property type="component" value="Unassembled WGS sequence"/>
</dbReference>
<dbReference type="AlphaFoldDB" id="A0A395M0L9"/>
<evidence type="ECO:0000313" key="3">
    <source>
        <dbReference type="Proteomes" id="UP000266389"/>
    </source>
</evidence>
<dbReference type="InterPro" id="IPR016169">
    <property type="entry name" value="FAD-bd_PCMH_sub2"/>
</dbReference>
<dbReference type="GO" id="GO:0071949">
    <property type="term" value="F:FAD binding"/>
    <property type="evidence" value="ECO:0007669"/>
    <property type="project" value="InterPro"/>
</dbReference>
<dbReference type="InterPro" id="IPR006094">
    <property type="entry name" value="Oxid_FAD_bind_N"/>
</dbReference>
<dbReference type="PANTHER" id="PTHR42934:SF2">
    <property type="entry name" value="GLYCOLATE OXIDASE SUBUNIT GLCD"/>
    <property type="match status" value="1"/>
</dbReference>
<sequence>MIFKSDPLRKFSLTLEDTSANSRGLHKAGFILQKSYDEVCQILRDCNQTRTRVTLSGNGTGTTGGRIPFGGVVLAMPKLNQILSINKHSDGTGTATVQASALLYDVQQAVEAEGLLYPPDPTERFCF</sequence>
<evidence type="ECO:0000313" key="2">
    <source>
        <dbReference type="EMBL" id="RFM24333.1"/>
    </source>
</evidence>
<protein>
    <submittedName>
        <fullName evidence="2">FAD-binding protein</fullName>
    </submittedName>
</protein>